<evidence type="ECO:0000313" key="2">
    <source>
        <dbReference type="Proteomes" id="UP000651050"/>
    </source>
</evidence>
<dbReference type="EMBL" id="JADWYS010000001">
    <property type="protein sequence ID" value="MBG9386924.1"/>
    <property type="molecule type" value="Genomic_DNA"/>
</dbReference>
<dbReference type="Pfam" id="PF11142">
    <property type="entry name" value="DUF2917"/>
    <property type="match status" value="1"/>
</dbReference>
<keyword evidence="2" id="KW-1185">Reference proteome</keyword>
<dbReference type="AlphaFoldDB" id="A0A931H1S2"/>
<accession>A0A931H1S2</accession>
<comment type="caution">
    <text evidence="1">The sequence shown here is derived from an EMBL/GenBank/DDBJ whole genome shotgun (WGS) entry which is preliminary data.</text>
</comment>
<sequence>MNATPATRHVPVARRGLLNIADAAGVQVRCEQGSVWLTLDNDPRDIVLEAGDAFHTDEHGLMLVYGLENSTVSVREPRRGLGQALRAMTRLSLQPA</sequence>
<protein>
    <submittedName>
        <fullName evidence="1">DUF2917 domain-containing protein</fullName>
    </submittedName>
</protein>
<organism evidence="1 2">
    <name type="scientific">Caenimonas aquaedulcis</name>
    <dbReference type="NCBI Taxonomy" id="2793270"/>
    <lineage>
        <taxon>Bacteria</taxon>
        <taxon>Pseudomonadati</taxon>
        <taxon>Pseudomonadota</taxon>
        <taxon>Betaproteobacteria</taxon>
        <taxon>Burkholderiales</taxon>
        <taxon>Comamonadaceae</taxon>
        <taxon>Caenimonas</taxon>
    </lineage>
</organism>
<dbReference type="RefSeq" id="WP_196984880.1">
    <property type="nucleotide sequence ID" value="NZ_JADWYS010000001.1"/>
</dbReference>
<name>A0A931H1S2_9BURK</name>
<dbReference type="Proteomes" id="UP000651050">
    <property type="component" value="Unassembled WGS sequence"/>
</dbReference>
<dbReference type="InterPro" id="IPR021317">
    <property type="entry name" value="DUF2917"/>
</dbReference>
<evidence type="ECO:0000313" key="1">
    <source>
        <dbReference type="EMBL" id="MBG9386924.1"/>
    </source>
</evidence>
<proteinExistence type="predicted"/>
<reference evidence="1" key="1">
    <citation type="submission" date="2020-11" db="EMBL/GenBank/DDBJ databases">
        <title>Bacterial whole genome sequence for Caenimonas sp. DR4.4.</title>
        <authorList>
            <person name="Le V."/>
            <person name="Ko S.-R."/>
            <person name="Ahn C.-Y."/>
            <person name="Oh H.-M."/>
        </authorList>
    </citation>
    <scope>NUCLEOTIDE SEQUENCE</scope>
    <source>
        <strain evidence="1">DR4.4</strain>
    </source>
</reference>
<gene>
    <name evidence="1" type="ORF">I5803_02705</name>
</gene>